<organism evidence="1 2">
    <name type="scientific">Methyloradius palustris</name>
    <dbReference type="NCBI Taxonomy" id="2778876"/>
    <lineage>
        <taxon>Bacteria</taxon>
        <taxon>Pseudomonadati</taxon>
        <taxon>Pseudomonadota</taxon>
        <taxon>Betaproteobacteria</taxon>
        <taxon>Nitrosomonadales</taxon>
        <taxon>Methylophilaceae</taxon>
        <taxon>Methyloradius</taxon>
    </lineage>
</organism>
<dbReference type="Proteomes" id="UP000826722">
    <property type="component" value="Chromosome"/>
</dbReference>
<protein>
    <submittedName>
        <fullName evidence="1">Uncharacterized protein</fullName>
    </submittedName>
</protein>
<evidence type="ECO:0000313" key="2">
    <source>
        <dbReference type="Proteomes" id="UP000826722"/>
    </source>
</evidence>
<dbReference type="RefSeq" id="WP_221765462.1">
    <property type="nucleotide sequence ID" value="NZ_AP024110.1"/>
</dbReference>
<dbReference type="KEGG" id="mpau:ZMTM_12490"/>
<gene>
    <name evidence="1" type="ORF">ZMTM_12490</name>
</gene>
<keyword evidence="2" id="KW-1185">Reference proteome</keyword>
<accession>A0A8D5G3C6</accession>
<sequence>MNALETTKSEAVLFLTHVWSEDLARRFIAIRQATINTMQCYVLVDAADSEVLDSWRNYLGKLGIGSHIFLFDVNQIEASLGYDCFIKGKLVPGSAHYPVLNFWKSFNYERYWVIEFDVLLAGEWSSFFKLFEHDQSDLLLSHLTTYEMQPAWGWWASVRVPFKILSKISKEDYKFLQKGFFPIYRISHQALSAIDSGHSEGWQGHFEAVLPTLLNNKQLSIKDFNDVADLYFKGPIGPNDGNPPFSSLRWRPEVELDELNVSVGLKLFHPVKS</sequence>
<name>A0A8D5G3C6_9PROT</name>
<dbReference type="AlphaFoldDB" id="A0A8D5G3C6"/>
<proteinExistence type="predicted"/>
<evidence type="ECO:0000313" key="1">
    <source>
        <dbReference type="EMBL" id="BCM24990.1"/>
    </source>
</evidence>
<dbReference type="EMBL" id="AP024110">
    <property type="protein sequence ID" value="BCM24990.1"/>
    <property type="molecule type" value="Genomic_DNA"/>
</dbReference>
<reference evidence="1" key="1">
    <citation type="journal article" date="2021" name="Arch. Microbiol.">
        <title>Methyloradius palustris gen. nov., sp. nov., a methanol-oxidizing bacterium isolated from snow.</title>
        <authorList>
            <person name="Miyadera T."/>
            <person name="Kojima H."/>
            <person name="Fukui M."/>
        </authorList>
    </citation>
    <scope>NUCLEOTIDE SEQUENCE</scope>
    <source>
        <strain evidence="1">Zm11</strain>
    </source>
</reference>